<gene>
    <name evidence="2" type="ORF">CO056_01535</name>
</gene>
<organism evidence="2 3">
    <name type="scientific">Candidatus Tagabacteria bacterium CG_4_9_14_0_2_um_filter_41_11</name>
    <dbReference type="NCBI Taxonomy" id="1975019"/>
    <lineage>
        <taxon>Bacteria</taxon>
        <taxon>Candidatus Tagaibacteriota</taxon>
    </lineage>
</organism>
<keyword evidence="1" id="KW-0472">Membrane</keyword>
<dbReference type="Proteomes" id="UP000230228">
    <property type="component" value="Unassembled WGS sequence"/>
</dbReference>
<reference evidence="3" key="1">
    <citation type="submission" date="2017-09" db="EMBL/GenBank/DDBJ databases">
        <title>Depth-based differentiation of microbial function through sediment-hosted aquifers and enrichment of novel symbionts in the deep terrestrial subsurface.</title>
        <authorList>
            <person name="Probst A.J."/>
            <person name="Ladd B."/>
            <person name="Jarett J.K."/>
            <person name="Geller-Mcgrath D.E."/>
            <person name="Sieber C.M.K."/>
            <person name="Emerson J.B."/>
            <person name="Anantharaman K."/>
            <person name="Thomas B.C."/>
            <person name="Malmstrom R."/>
            <person name="Stieglmeier M."/>
            <person name="Klingl A."/>
            <person name="Woyke T."/>
            <person name="Ryan C.M."/>
            <person name="Banfield J.F."/>
        </authorList>
    </citation>
    <scope>NUCLEOTIDE SEQUENCE [LARGE SCALE GENOMIC DNA]</scope>
</reference>
<dbReference type="InterPro" id="IPR043993">
    <property type="entry name" value="T4SS_pilin"/>
</dbReference>
<sequence>MKGPIFIFIIIIQIFATIGVFAADYVPLEPLPYYGYSLVPGESIVLSIYLESVFTFGISIAGIFAVTMIVIGGIQYITAYGNPGSVENAKNRITQALLGLLLAVGAWLILYTINPDLAKGNLTIPPVISSHGATGEW</sequence>
<comment type="caution">
    <text evidence="2">The sequence shown here is derived from an EMBL/GenBank/DDBJ whole genome shotgun (WGS) entry which is preliminary data.</text>
</comment>
<feature type="transmembrane region" description="Helical" evidence="1">
    <location>
        <begin position="56"/>
        <end position="81"/>
    </location>
</feature>
<evidence type="ECO:0000313" key="3">
    <source>
        <dbReference type="Proteomes" id="UP000230228"/>
    </source>
</evidence>
<accession>A0A2M8ER41</accession>
<name>A0A2M8ER41_9BACT</name>
<keyword evidence="1" id="KW-1133">Transmembrane helix</keyword>
<feature type="transmembrane region" description="Helical" evidence="1">
    <location>
        <begin position="6"/>
        <end position="26"/>
    </location>
</feature>
<dbReference type="EMBL" id="PFSH01000022">
    <property type="protein sequence ID" value="PJC25195.1"/>
    <property type="molecule type" value="Genomic_DNA"/>
</dbReference>
<evidence type="ECO:0000313" key="2">
    <source>
        <dbReference type="EMBL" id="PJC25195.1"/>
    </source>
</evidence>
<dbReference type="AlphaFoldDB" id="A0A2M8ER41"/>
<feature type="transmembrane region" description="Helical" evidence="1">
    <location>
        <begin position="93"/>
        <end position="113"/>
    </location>
</feature>
<keyword evidence="1" id="KW-0812">Transmembrane</keyword>
<proteinExistence type="predicted"/>
<evidence type="ECO:0000256" key="1">
    <source>
        <dbReference type="SAM" id="Phobius"/>
    </source>
</evidence>
<dbReference type="Pfam" id="PF18895">
    <property type="entry name" value="T4SS_pilin"/>
    <property type="match status" value="1"/>
</dbReference>
<protein>
    <submittedName>
        <fullName evidence="2">Uncharacterized protein</fullName>
    </submittedName>
</protein>